<dbReference type="InterPro" id="IPR002731">
    <property type="entry name" value="ATPase_BadF"/>
</dbReference>
<dbReference type="Proteomes" id="UP000824089">
    <property type="component" value="Unassembled WGS sequence"/>
</dbReference>
<dbReference type="Pfam" id="PF01869">
    <property type="entry name" value="BcrAD_BadFG"/>
    <property type="match status" value="1"/>
</dbReference>
<dbReference type="SUPFAM" id="SSF53067">
    <property type="entry name" value="Actin-like ATPase domain"/>
    <property type="match status" value="2"/>
</dbReference>
<dbReference type="PANTHER" id="PTHR43190">
    <property type="entry name" value="N-ACETYL-D-GLUCOSAMINE KINASE"/>
    <property type="match status" value="1"/>
</dbReference>
<sequence>MCSIIIGVDGGGTKTRVSAVDAGGRIIAGSEGASINYNNIGVDKAFSNFKYIMEDLHIDYAKIRAVSIGDPAQDDICVNPHTENFTRKIRTHLPLGPMTEIYIKSDVYMALYGLTQGKAGALIVSGTGSMGAAIDENGGFYVAGGWGFPINDTGSGYDIAVAAFQYIFDAFDKFGYRDIAKTGGMLSAAALDYYGVSHPRELINCFHGEHNSRARVAEFSKIVYLCAERGCKEAVRILEKAGQKLAECGVRLIGRMNYPPEGCPLIGIYGSVLTNNHFVRDSFDRGIRLKYPLAEIKEAQMPPEYAAVIYAKRMIEQR</sequence>
<reference evidence="2" key="1">
    <citation type="submission" date="2020-10" db="EMBL/GenBank/DDBJ databases">
        <authorList>
            <person name="Gilroy R."/>
        </authorList>
    </citation>
    <scope>NUCLEOTIDE SEQUENCE</scope>
    <source>
        <strain evidence="2">CHK195-4489</strain>
    </source>
</reference>
<dbReference type="PANTHER" id="PTHR43190:SF3">
    <property type="entry name" value="N-ACETYL-D-GLUCOSAMINE KINASE"/>
    <property type="match status" value="1"/>
</dbReference>
<dbReference type="InterPro" id="IPR043129">
    <property type="entry name" value="ATPase_NBD"/>
</dbReference>
<dbReference type="InterPro" id="IPR052519">
    <property type="entry name" value="Euk-type_GlcNAc_Kinase"/>
</dbReference>
<protein>
    <recommendedName>
        <fullName evidence="1">ATPase BadF/BadG/BcrA/BcrD type domain-containing protein</fullName>
    </recommendedName>
</protein>
<dbReference type="AlphaFoldDB" id="A0A9D1I6Q2"/>
<dbReference type="Gene3D" id="3.30.420.40">
    <property type="match status" value="2"/>
</dbReference>
<feature type="domain" description="ATPase BadF/BadG/BcrA/BcrD type" evidence="1">
    <location>
        <begin position="6"/>
        <end position="291"/>
    </location>
</feature>
<accession>A0A9D1I6Q2</accession>
<proteinExistence type="predicted"/>
<organism evidence="2 3">
    <name type="scientific">Candidatus Egerieisoma faecipullorum</name>
    <dbReference type="NCBI Taxonomy" id="2840963"/>
    <lineage>
        <taxon>Bacteria</taxon>
        <taxon>Bacillati</taxon>
        <taxon>Bacillota</taxon>
        <taxon>Clostridia</taxon>
        <taxon>Eubacteriales</taxon>
        <taxon>Clostridiaceae</taxon>
        <taxon>Clostridiaceae incertae sedis</taxon>
        <taxon>Candidatus Egerieisoma</taxon>
    </lineage>
</organism>
<reference evidence="2" key="2">
    <citation type="journal article" date="2021" name="PeerJ">
        <title>Extensive microbial diversity within the chicken gut microbiome revealed by metagenomics and culture.</title>
        <authorList>
            <person name="Gilroy R."/>
            <person name="Ravi A."/>
            <person name="Getino M."/>
            <person name="Pursley I."/>
            <person name="Horton D.L."/>
            <person name="Alikhan N.F."/>
            <person name="Baker D."/>
            <person name="Gharbi K."/>
            <person name="Hall N."/>
            <person name="Watson M."/>
            <person name="Adriaenssens E.M."/>
            <person name="Foster-Nyarko E."/>
            <person name="Jarju S."/>
            <person name="Secka A."/>
            <person name="Antonio M."/>
            <person name="Oren A."/>
            <person name="Chaudhuri R.R."/>
            <person name="La Ragione R."/>
            <person name="Hildebrand F."/>
            <person name="Pallen M.J."/>
        </authorList>
    </citation>
    <scope>NUCLEOTIDE SEQUENCE</scope>
    <source>
        <strain evidence="2">CHK195-4489</strain>
    </source>
</reference>
<dbReference type="EMBL" id="DVMM01000062">
    <property type="protein sequence ID" value="HIU29263.1"/>
    <property type="molecule type" value="Genomic_DNA"/>
</dbReference>
<evidence type="ECO:0000259" key="1">
    <source>
        <dbReference type="Pfam" id="PF01869"/>
    </source>
</evidence>
<gene>
    <name evidence="2" type="ORF">IAD50_03080</name>
</gene>
<name>A0A9D1I6Q2_9CLOT</name>
<comment type="caution">
    <text evidence="2">The sequence shown here is derived from an EMBL/GenBank/DDBJ whole genome shotgun (WGS) entry which is preliminary data.</text>
</comment>
<evidence type="ECO:0000313" key="3">
    <source>
        <dbReference type="Proteomes" id="UP000824089"/>
    </source>
</evidence>
<evidence type="ECO:0000313" key="2">
    <source>
        <dbReference type="EMBL" id="HIU29263.1"/>
    </source>
</evidence>
<dbReference type="CDD" id="cd24007">
    <property type="entry name" value="ASKHA_NBD_eukNAGK-like"/>
    <property type="match status" value="1"/>
</dbReference>